<gene>
    <name evidence="1" type="ORF">UFOVP786_16</name>
</gene>
<proteinExistence type="predicted"/>
<organism evidence="1">
    <name type="scientific">uncultured Caudovirales phage</name>
    <dbReference type="NCBI Taxonomy" id="2100421"/>
    <lineage>
        <taxon>Viruses</taxon>
        <taxon>Duplodnaviria</taxon>
        <taxon>Heunggongvirae</taxon>
        <taxon>Uroviricota</taxon>
        <taxon>Caudoviricetes</taxon>
        <taxon>Peduoviridae</taxon>
        <taxon>Maltschvirus</taxon>
        <taxon>Maltschvirus maltsch</taxon>
    </lineage>
</organism>
<protein>
    <submittedName>
        <fullName evidence="1">Uncharacterized protein</fullName>
    </submittedName>
</protein>
<dbReference type="EMBL" id="LR796727">
    <property type="protein sequence ID" value="CAB4161938.1"/>
    <property type="molecule type" value="Genomic_DNA"/>
</dbReference>
<evidence type="ECO:0000313" key="1">
    <source>
        <dbReference type="EMBL" id="CAB4161938.1"/>
    </source>
</evidence>
<accession>A0A6J5NY30</accession>
<reference evidence="1" key="1">
    <citation type="submission" date="2020-04" db="EMBL/GenBank/DDBJ databases">
        <authorList>
            <person name="Chiriac C."/>
            <person name="Salcher M."/>
            <person name="Ghai R."/>
            <person name="Kavagutti S V."/>
        </authorList>
    </citation>
    <scope>NUCLEOTIDE SEQUENCE</scope>
</reference>
<name>A0A6J5NY30_9CAUD</name>
<sequence length="62" mass="6671">MTPRDIISGLLEAARVGAESFNDLAASTDPEEEAVRAEYERQAEEAWAAVEAAVAYLTTGKE</sequence>